<feature type="region of interest" description="Disordered" evidence="1">
    <location>
        <begin position="277"/>
        <end position="414"/>
    </location>
</feature>
<name>A0AB34HET8_ESCRO</name>
<evidence type="ECO:0000256" key="1">
    <source>
        <dbReference type="SAM" id="MobiDB-lite"/>
    </source>
</evidence>
<dbReference type="Proteomes" id="UP001159641">
    <property type="component" value="Unassembled WGS sequence"/>
</dbReference>
<feature type="compositionally biased region" description="Pro residues" evidence="1">
    <location>
        <begin position="329"/>
        <end position="354"/>
    </location>
</feature>
<sequence length="487" mass="52621">MWGSGVDRAPGAGKGHGNTVFPQDSCCEEVDFLLLEVFKKRQNDEYQACYRRTSRLWMRINRMTSEGLSNSKPRKCVKIPKSKRSKHFELEEDDIDKVKPADTRRNFLRKVNNCKACPEPKQISSSSAIYDNPNLIKPIPVKPSGSRQQRGPRPGQVHSPLRAARASVGLLRDLGLEHGQGGADALQTLDPEPQHLSLTALFGKQDKATCQEAAGPPKTLHQQQQEKLPIRQGVVRSLSYEEPRRRSPPVDKQLCPAIQKLLVGSADLQPLAELPESWPCRDAARPGSPRGPEVSRRAHGAPRTQKAPDQLQGVPGAPAPAALAAALPPQTPGPRALPRPAPPDPGPGRQPPGPSEVSPRELLWKLQAVQQEQQLPAPGRPALAAKFPAASPRARARNPLESWRDQTPSAEQQAPLLQVGAAGREVLPGRGVGGTLPCRPRASAPSAHRVPAFAACLEGDLALAQQSGSSSLQRGFIPTVKPSCDEV</sequence>
<reference evidence="2 3" key="1">
    <citation type="submission" date="2022-11" db="EMBL/GenBank/DDBJ databases">
        <title>Whole genome sequence of Eschrichtius robustus ER-17-0199.</title>
        <authorList>
            <person name="Bruniche-Olsen A."/>
            <person name="Black A.N."/>
            <person name="Fields C.J."/>
            <person name="Walden K."/>
            <person name="Dewoody J.A."/>
        </authorList>
    </citation>
    <scope>NUCLEOTIDE SEQUENCE [LARGE SCALE GENOMIC DNA]</scope>
    <source>
        <strain evidence="2">ER-17-0199</strain>
        <tissue evidence="2">Blubber</tissue>
    </source>
</reference>
<dbReference type="EMBL" id="JAIQCJ010001291">
    <property type="protein sequence ID" value="KAJ8791351.1"/>
    <property type="molecule type" value="Genomic_DNA"/>
</dbReference>
<comment type="caution">
    <text evidence="2">The sequence shown here is derived from an EMBL/GenBank/DDBJ whole genome shotgun (WGS) entry which is preliminary data.</text>
</comment>
<organism evidence="2 3">
    <name type="scientific">Eschrichtius robustus</name>
    <name type="common">California gray whale</name>
    <name type="synonym">Eschrichtius gibbosus</name>
    <dbReference type="NCBI Taxonomy" id="9764"/>
    <lineage>
        <taxon>Eukaryota</taxon>
        <taxon>Metazoa</taxon>
        <taxon>Chordata</taxon>
        <taxon>Craniata</taxon>
        <taxon>Vertebrata</taxon>
        <taxon>Euteleostomi</taxon>
        <taxon>Mammalia</taxon>
        <taxon>Eutheria</taxon>
        <taxon>Laurasiatheria</taxon>
        <taxon>Artiodactyla</taxon>
        <taxon>Whippomorpha</taxon>
        <taxon>Cetacea</taxon>
        <taxon>Mysticeti</taxon>
        <taxon>Eschrichtiidae</taxon>
        <taxon>Eschrichtius</taxon>
    </lineage>
</organism>
<protein>
    <submittedName>
        <fullName evidence="2">Uncharacterized protein</fullName>
    </submittedName>
</protein>
<proteinExistence type="predicted"/>
<dbReference type="AlphaFoldDB" id="A0AB34HET8"/>
<evidence type="ECO:0000313" key="3">
    <source>
        <dbReference type="Proteomes" id="UP001159641"/>
    </source>
</evidence>
<accession>A0AB34HET8</accession>
<feature type="region of interest" description="Disordered" evidence="1">
    <location>
        <begin position="125"/>
        <end position="159"/>
    </location>
</feature>
<feature type="region of interest" description="Disordered" evidence="1">
    <location>
        <begin position="212"/>
        <end position="232"/>
    </location>
</feature>
<feature type="compositionally biased region" description="Low complexity" evidence="1">
    <location>
        <begin position="380"/>
        <end position="399"/>
    </location>
</feature>
<gene>
    <name evidence="2" type="ORF">J1605_004298</name>
</gene>
<evidence type="ECO:0000313" key="2">
    <source>
        <dbReference type="EMBL" id="KAJ8791351.1"/>
    </source>
</evidence>
<feature type="compositionally biased region" description="Low complexity" evidence="1">
    <location>
        <begin position="310"/>
        <end position="328"/>
    </location>
</feature>
<feature type="region of interest" description="Disordered" evidence="1">
    <location>
        <begin position="467"/>
        <end position="487"/>
    </location>
</feature>
<keyword evidence="3" id="KW-1185">Reference proteome</keyword>